<evidence type="ECO:0000313" key="2">
    <source>
        <dbReference type="EMBL" id="TDE03434.1"/>
    </source>
</evidence>
<dbReference type="SUPFAM" id="SSF52980">
    <property type="entry name" value="Restriction endonuclease-like"/>
    <property type="match status" value="1"/>
</dbReference>
<evidence type="ECO:0000313" key="3">
    <source>
        <dbReference type="Proteomes" id="UP000294739"/>
    </source>
</evidence>
<dbReference type="AlphaFoldDB" id="A0A4R5CY19"/>
<accession>A0A4R5CY19</accession>
<reference evidence="2 3" key="1">
    <citation type="submission" date="2019-03" db="EMBL/GenBank/DDBJ databases">
        <title>Draft genome sequences of novel Actinobacteria.</title>
        <authorList>
            <person name="Sahin N."/>
            <person name="Ay H."/>
            <person name="Saygin H."/>
        </authorList>
    </citation>
    <scope>NUCLEOTIDE SEQUENCE [LARGE SCALE GENOMIC DNA]</scope>
    <source>
        <strain evidence="2 3">5K138</strain>
    </source>
</reference>
<feature type="domain" description="YqaJ viral recombinase" evidence="1">
    <location>
        <begin position="15"/>
        <end position="158"/>
    </location>
</feature>
<name>A0A4R5CY19_9ACTN</name>
<sequence>MTLHTYADLLQGSDEWLEARRGIVTASVVGQLVTPKTVKPAENVHSRAIVNLLVAERITGWVEPEYVGHDQIRGSLDEPVARSLYAEHYAPVTEVGLMIRDEGSWRLGFSPDGLVGDDGLIEIKSRRPKEHLRTILADEVPIENVAQIQCGLLVSGRQWCDYVSFCGGMALWRKRVTPDPRWFDAILAAVETFEQTAAEMVARYQAAVAGLPATERGTYEMEIVI</sequence>
<gene>
    <name evidence="2" type="ORF">E1269_20565</name>
</gene>
<dbReference type="EMBL" id="SMKZ01000032">
    <property type="protein sequence ID" value="TDE03434.1"/>
    <property type="molecule type" value="Genomic_DNA"/>
</dbReference>
<dbReference type="PANTHER" id="PTHR46609:SF6">
    <property type="entry name" value="EXONUCLEASE, PHAGE-TYPE_RECB, C-TERMINAL DOMAIN-CONTAINING PROTEIN-RELATED"/>
    <property type="match status" value="1"/>
</dbReference>
<organism evidence="2 3">
    <name type="scientific">Jiangella asiatica</name>
    <dbReference type="NCBI Taxonomy" id="2530372"/>
    <lineage>
        <taxon>Bacteria</taxon>
        <taxon>Bacillati</taxon>
        <taxon>Actinomycetota</taxon>
        <taxon>Actinomycetes</taxon>
        <taxon>Jiangellales</taxon>
        <taxon>Jiangellaceae</taxon>
        <taxon>Jiangella</taxon>
    </lineage>
</organism>
<dbReference type="RefSeq" id="WP_131898000.1">
    <property type="nucleotide sequence ID" value="NZ_SMKZ01000032.1"/>
</dbReference>
<proteinExistence type="predicted"/>
<comment type="caution">
    <text evidence="2">The sequence shown here is derived from an EMBL/GenBank/DDBJ whole genome shotgun (WGS) entry which is preliminary data.</text>
</comment>
<dbReference type="Proteomes" id="UP000294739">
    <property type="component" value="Unassembled WGS sequence"/>
</dbReference>
<dbReference type="InterPro" id="IPR019080">
    <property type="entry name" value="YqaJ_viral_recombinase"/>
</dbReference>
<dbReference type="Gene3D" id="3.90.320.10">
    <property type="match status" value="1"/>
</dbReference>
<evidence type="ECO:0000259" key="1">
    <source>
        <dbReference type="Pfam" id="PF09588"/>
    </source>
</evidence>
<dbReference type="InterPro" id="IPR011604">
    <property type="entry name" value="PDDEXK-like_dom_sf"/>
</dbReference>
<dbReference type="OrthoDB" id="1245848at2"/>
<dbReference type="CDD" id="cd22343">
    <property type="entry name" value="PDDEXK_lambda_exonuclease-like"/>
    <property type="match status" value="1"/>
</dbReference>
<dbReference type="PANTHER" id="PTHR46609">
    <property type="entry name" value="EXONUCLEASE, PHAGE-TYPE/RECB, C-TERMINAL DOMAIN-CONTAINING PROTEIN"/>
    <property type="match status" value="1"/>
</dbReference>
<protein>
    <recommendedName>
        <fullName evidence="1">YqaJ viral recombinase domain-containing protein</fullName>
    </recommendedName>
</protein>
<dbReference type="Pfam" id="PF09588">
    <property type="entry name" value="YqaJ"/>
    <property type="match status" value="1"/>
</dbReference>
<dbReference type="InterPro" id="IPR011335">
    <property type="entry name" value="Restrct_endonuc-II-like"/>
</dbReference>
<dbReference type="InterPro" id="IPR051703">
    <property type="entry name" value="NF-kappa-B_Signaling_Reg"/>
</dbReference>
<keyword evidence="3" id="KW-1185">Reference proteome</keyword>
<dbReference type="InParanoid" id="A0A4R5CY19"/>